<feature type="region of interest" description="Disordered" evidence="10">
    <location>
        <begin position="187"/>
        <end position="208"/>
    </location>
</feature>
<evidence type="ECO:0000256" key="9">
    <source>
        <dbReference type="ARBA" id="ARBA00042108"/>
    </source>
</evidence>
<accession>A0A0P7TMR4</accession>
<dbReference type="GO" id="GO:0016055">
    <property type="term" value="P:Wnt signaling pathway"/>
    <property type="evidence" value="ECO:0007669"/>
    <property type="project" value="UniProtKB-KW"/>
</dbReference>
<keyword evidence="4" id="KW-0879">Wnt signaling pathway</keyword>
<evidence type="ECO:0000256" key="2">
    <source>
        <dbReference type="ARBA" id="ARBA00007750"/>
    </source>
</evidence>
<dbReference type="GO" id="GO:0008013">
    <property type="term" value="F:beta-catenin binding"/>
    <property type="evidence" value="ECO:0007669"/>
    <property type="project" value="TreeGrafter"/>
</dbReference>
<evidence type="ECO:0000256" key="5">
    <source>
        <dbReference type="ARBA" id="ARBA00023121"/>
    </source>
</evidence>
<dbReference type="Pfam" id="PF09422">
    <property type="entry name" value="AMER"/>
    <property type="match status" value="2"/>
</dbReference>
<dbReference type="GO" id="GO:0060828">
    <property type="term" value="P:regulation of canonical Wnt signaling pathway"/>
    <property type="evidence" value="ECO:0007669"/>
    <property type="project" value="TreeGrafter"/>
</dbReference>
<comment type="similarity">
    <text evidence="2">Belongs to the Amer family.</text>
</comment>
<name>A0A0P7TMR4_SCLFO</name>
<evidence type="ECO:0000313" key="12">
    <source>
        <dbReference type="Proteomes" id="UP000034805"/>
    </source>
</evidence>
<dbReference type="STRING" id="113540.ENSSFOP00015069694"/>
<dbReference type="GO" id="GO:0005886">
    <property type="term" value="C:plasma membrane"/>
    <property type="evidence" value="ECO:0007669"/>
    <property type="project" value="UniProtKB-SubCell"/>
</dbReference>
<dbReference type="PANTHER" id="PTHR22237:SF1">
    <property type="entry name" value="APC MEMBRANE RECRUITMENT PROTEIN 2"/>
    <property type="match status" value="1"/>
</dbReference>
<comment type="subcellular location">
    <subcellularLocation>
        <location evidence="1">Cell membrane</location>
        <topology evidence="1">Peripheral membrane protein</topology>
    </subcellularLocation>
</comment>
<evidence type="ECO:0000313" key="11">
    <source>
        <dbReference type="EMBL" id="KPP59007.1"/>
    </source>
</evidence>
<evidence type="ECO:0000256" key="4">
    <source>
        <dbReference type="ARBA" id="ARBA00022687"/>
    </source>
</evidence>
<dbReference type="AlphaFoldDB" id="A0A0P7TMR4"/>
<evidence type="ECO:0000256" key="10">
    <source>
        <dbReference type="SAM" id="MobiDB-lite"/>
    </source>
</evidence>
<keyword evidence="5" id="KW-0446">Lipid-binding</keyword>
<gene>
    <name evidence="11" type="ORF">Z043_123116</name>
</gene>
<reference evidence="11 12" key="1">
    <citation type="submission" date="2015-08" db="EMBL/GenBank/DDBJ databases">
        <title>The genome of the Asian arowana (Scleropages formosus).</title>
        <authorList>
            <person name="Tan M.H."/>
            <person name="Gan H.M."/>
            <person name="Croft L.J."/>
            <person name="Austin C.M."/>
        </authorList>
    </citation>
    <scope>NUCLEOTIDE SEQUENCE [LARGE SCALE GENOMIC DNA]</scope>
    <source>
        <strain evidence="11">Aro1</strain>
    </source>
</reference>
<organism evidence="11 12">
    <name type="scientific">Scleropages formosus</name>
    <name type="common">Asian bonytongue</name>
    <name type="synonym">Osteoglossum formosum</name>
    <dbReference type="NCBI Taxonomy" id="113540"/>
    <lineage>
        <taxon>Eukaryota</taxon>
        <taxon>Metazoa</taxon>
        <taxon>Chordata</taxon>
        <taxon>Craniata</taxon>
        <taxon>Vertebrata</taxon>
        <taxon>Euteleostomi</taxon>
        <taxon>Actinopterygii</taxon>
        <taxon>Neopterygii</taxon>
        <taxon>Teleostei</taxon>
        <taxon>Osteoglossocephala</taxon>
        <taxon>Osteoglossomorpha</taxon>
        <taxon>Osteoglossiformes</taxon>
        <taxon>Osteoglossidae</taxon>
        <taxon>Scleropages</taxon>
    </lineage>
</organism>
<evidence type="ECO:0000256" key="8">
    <source>
        <dbReference type="ARBA" id="ARBA00039511"/>
    </source>
</evidence>
<evidence type="ECO:0000256" key="1">
    <source>
        <dbReference type="ARBA" id="ARBA00004202"/>
    </source>
</evidence>
<dbReference type="PANTHER" id="PTHR22237">
    <property type="entry name" value="APC MEMBRANE RECRUITMENT PROTEIN 2-RELATED"/>
    <property type="match status" value="1"/>
</dbReference>
<feature type="compositionally biased region" description="Basic and acidic residues" evidence="10">
    <location>
        <begin position="278"/>
        <end position="287"/>
    </location>
</feature>
<keyword evidence="3" id="KW-1003">Cell membrane</keyword>
<dbReference type="Proteomes" id="UP000034805">
    <property type="component" value="Unassembled WGS sequence"/>
</dbReference>
<feature type="compositionally biased region" description="Gly residues" evidence="10">
    <location>
        <begin position="247"/>
        <end position="271"/>
    </location>
</feature>
<comment type="function">
    <text evidence="7">Negative regulator of the canonical Wnt signaling pathway involved in neuroectodermal patterning. Acts by specifically binding phosphatidylinositol 4,5-bisphosphate (PtdIns(4,5)P2), translocating to the cell membrane and interacting with key regulators of the canonical Wnt signaling pathway, such as components of the beta-catenin destruction complex.</text>
</comment>
<comment type="caution">
    <text evidence="11">The sequence shown here is derived from an EMBL/GenBank/DDBJ whole genome shotgun (WGS) entry which is preliminary data.</text>
</comment>
<proteinExistence type="inferred from homology"/>
<sequence length="429" mass="43694">FRSWRQTPRGNGTWYITGTAVTAAPSTGRGEEALGLFWDKSFGTTFTPVPLNPFVPIGHILPLIPFLPQIAQHGSITVRGEGGEGGSGGGRQTAPYCLCTAAHEEDYRLLRGGGINKAAFKLFGRRKPCGAVPAIFSARSRGEASQPGGTVPALLRSKTHDGLAESGSVLEGGGANPAGEELQVQATRSAVTKCDGPEARPLPAAGPIMTPSVDRLCSMFTDVTSLKSFDSLTGCGDIIADAEDEGGGSGGSGTSSGTGSSSGGGAAGGPDGRQVAHGAHESPEVHKAGAPAGGGASAGQVRAPPSASSAAPAPLTTAAIPAIFRGHVDAPKVQGSGVVAYMGGGEEMASPEEMDDADMQDLWHMLPRSNEATPPRPKGPRPEKRPQGALASGPPRAPPPRTELPRTKIPVSKVPVRRTSNNPAGAHRK</sequence>
<feature type="region of interest" description="Disordered" evidence="10">
    <location>
        <begin position="243"/>
        <end position="312"/>
    </location>
</feature>
<feature type="compositionally biased region" description="Low complexity" evidence="10">
    <location>
        <begin position="303"/>
        <end position="312"/>
    </location>
</feature>
<evidence type="ECO:0000256" key="3">
    <source>
        <dbReference type="ARBA" id="ARBA00022475"/>
    </source>
</evidence>
<evidence type="ECO:0000256" key="6">
    <source>
        <dbReference type="ARBA" id="ARBA00023136"/>
    </source>
</evidence>
<feature type="non-terminal residue" evidence="11">
    <location>
        <position position="1"/>
    </location>
</feature>
<dbReference type="GO" id="GO:0005546">
    <property type="term" value="F:phosphatidylinositol-4,5-bisphosphate binding"/>
    <property type="evidence" value="ECO:0007669"/>
    <property type="project" value="TreeGrafter"/>
</dbReference>
<feature type="region of interest" description="Disordered" evidence="10">
    <location>
        <begin position="360"/>
        <end position="429"/>
    </location>
</feature>
<keyword evidence="6" id="KW-0472">Membrane</keyword>
<dbReference type="EMBL" id="JARO02012842">
    <property type="protein sequence ID" value="KPP59007.1"/>
    <property type="molecule type" value="Genomic_DNA"/>
</dbReference>
<protein>
    <recommendedName>
        <fullName evidence="8">APC membrane recruitment protein 2</fullName>
    </recommendedName>
    <alternativeName>
        <fullName evidence="9">Protein FAM123A</fullName>
    </alternativeName>
</protein>
<evidence type="ECO:0000256" key="7">
    <source>
        <dbReference type="ARBA" id="ARBA00037665"/>
    </source>
</evidence>
<dbReference type="InterPro" id="IPR019003">
    <property type="entry name" value="AMER"/>
</dbReference>